<sequence>MTPAVRAALAAAPCVLVLAGLAAERPEGALVWSLCAALLGAALHTFGASTEPAPRERLFLALGLVAFAAATAGVAVATGAPRPLAAAGPAVCLFGLGVVAASRWRSTVRAALPLVAALLLFLGGLPDLFGSGSAAWARTDPAVGAFVLDLSPATWVCETAGLDWMRHPSVYAPAGTDWFSDVRRPFGPTLGLAALATGLLAVFAARRRTTTRNAR</sequence>
<name>A0A518D101_9BACT</name>
<feature type="transmembrane region" description="Helical" evidence="1">
    <location>
        <begin position="186"/>
        <end position="205"/>
    </location>
</feature>
<dbReference type="RefSeq" id="WP_419185826.1">
    <property type="nucleotide sequence ID" value="NZ_CP036290.1"/>
</dbReference>
<keyword evidence="3" id="KW-1185">Reference proteome</keyword>
<dbReference type="AlphaFoldDB" id="A0A518D101"/>
<keyword evidence="1" id="KW-1133">Transmembrane helix</keyword>
<evidence type="ECO:0000313" key="2">
    <source>
        <dbReference type="EMBL" id="QDU85166.1"/>
    </source>
</evidence>
<reference evidence="2 3" key="1">
    <citation type="submission" date="2019-02" db="EMBL/GenBank/DDBJ databases">
        <title>Deep-cultivation of Planctomycetes and their phenomic and genomic characterization uncovers novel biology.</title>
        <authorList>
            <person name="Wiegand S."/>
            <person name="Jogler M."/>
            <person name="Boedeker C."/>
            <person name="Pinto D."/>
            <person name="Vollmers J."/>
            <person name="Rivas-Marin E."/>
            <person name="Kohn T."/>
            <person name="Peeters S.H."/>
            <person name="Heuer A."/>
            <person name="Rast P."/>
            <person name="Oberbeckmann S."/>
            <person name="Bunk B."/>
            <person name="Jeske O."/>
            <person name="Meyerdierks A."/>
            <person name="Storesund J.E."/>
            <person name="Kallscheuer N."/>
            <person name="Luecker S."/>
            <person name="Lage O.M."/>
            <person name="Pohl T."/>
            <person name="Merkel B.J."/>
            <person name="Hornburger P."/>
            <person name="Mueller R.-W."/>
            <person name="Bruemmer F."/>
            <person name="Labrenz M."/>
            <person name="Spormann A.M."/>
            <person name="Op den Camp H."/>
            <person name="Overmann J."/>
            <person name="Amann R."/>
            <person name="Jetten M.S.M."/>
            <person name="Mascher T."/>
            <person name="Medema M.H."/>
            <person name="Devos D.P."/>
            <person name="Kaster A.-K."/>
            <person name="Ovreas L."/>
            <person name="Rohde M."/>
            <person name="Galperin M.Y."/>
            <person name="Jogler C."/>
        </authorList>
    </citation>
    <scope>NUCLEOTIDE SEQUENCE [LARGE SCALE GENOMIC DNA]</scope>
    <source>
        <strain evidence="2 3">Pla163</strain>
    </source>
</reference>
<feature type="transmembrane region" description="Helical" evidence="1">
    <location>
        <begin position="58"/>
        <end position="78"/>
    </location>
</feature>
<dbReference type="Proteomes" id="UP000319342">
    <property type="component" value="Chromosome"/>
</dbReference>
<evidence type="ECO:0000313" key="3">
    <source>
        <dbReference type="Proteomes" id="UP000319342"/>
    </source>
</evidence>
<keyword evidence="1" id="KW-0812">Transmembrane</keyword>
<accession>A0A518D101</accession>
<proteinExistence type="predicted"/>
<evidence type="ECO:0000256" key="1">
    <source>
        <dbReference type="SAM" id="Phobius"/>
    </source>
</evidence>
<keyword evidence="1" id="KW-0472">Membrane</keyword>
<dbReference type="EMBL" id="CP036290">
    <property type="protein sequence ID" value="QDU85166.1"/>
    <property type="molecule type" value="Genomic_DNA"/>
</dbReference>
<feature type="transmembrane region" description="Helical" evidence="1">
    <location>
        <begin position="29"/>
        <end position="46"/>
    </location>
</feature>
<gene>
    <name evidence="2" type="ORF">Pla163_22920</name>
</gene>
<organism evidence="2 3">
    <name type="scientific">Rohdeia mirabilis</name>
    <dbReference type="NCBI Taxonomy" id="2528008"/>
    <lineage>
        <taxon>Bacteria</taxon>
        <taxon>Pseudomonadati</taxon>
        <taxon>Planctomycetota</taxon>
        <taxon>Planctomycetia</taxon>
        <taxon>Planctomycetia incertae sedis</taxon>
        <taxon>Rohdeia</taxon>
    </lineage>
</organism>
<protein>
    <submittedName>
        <fullName evidence="2">Uncharacterized protein</fullName>
    </submittedName>
</protein>
<feature type="transmembrane region" description="Helical" evidence="1">
    <location>
        <begin position="111"/>
        <end position="129"/>
    </location>
</feature>
<feature type="transmembrane region" description="Helical" evidence="1">
    <location>
        <begin position="84"/>
        <end position="104"/>
    </location>
</feature>